<evidence type="ECO:0000313" key="1">
    <source>
        <dbReference type="EMBL" id="CAB4139319.1"/>
    </source>
</evidence>
<name>A0A6J5M674_9CAUD</name>
<proteinExistence type="predicted"/>
<dbReference type="EMBL" id="LR796361">
    <property type="protein sequence ID" value="CAB4139319.1"/>
    <property type="molecule type" value="Genomic_DNA"/>
</dbReference>
<evidence type="ECO:0000313" key="2">
    <source>
        <dbReference type="EMBL" id="CAB4144896.1"/>
    </source>
</evidence>
<gene>
    <name evidence="1" type="ORF">UFOVP342_27</name>
    <name evidence="2" type="ORF">UFOVP454_78</name>
</gene>
<sequence length="56" mass="6783">MSKIIELEKQIEELKEVLTWCNDMAYCDYLDELNKKEYELMELELMQLFKNYNGGV</sequence>
<dbReference type="EMBL" id="LR796440">
    <property type="protein sequence ID" value="CAB4144896.1"/>
    <property type="molecule type" value="Genomic_DNA"/>
</dbReference>
<organism evidence="1">
    <name type="scientific">uncultured Caudovirales phage</name>
    <dbReference type="NCBI Taxonomy" id="2100421"/>
    <lineage>
        <taxon>Viruses</taxon>
        <taxon>Duplodnaviria</taxon>
        <taxon>Heunggongvirae</taxon>
        <taxon>Uroviricota</taxon>
        <taxon>Caudoviricetes</taxon>
        <taxon>Peduoviridae</taxon>
        <taxon>Maltschvirus</taxon>
        <taxon>Maltschvirus maltsch</taxon>
    </lineage>
</organism>
<accession>A0A6J5M674</accession>
<reference evidence="1" key="1">
    <citation type="submission" date="2020-04" db="EMBL/GenBank/DDBJ databases">
        <authorList>
            <person name="Chiriac C."/>
            <person name="Salcher M."/>
            <person name="Ghai R."/>
            <person name="Kavagutti S V."/>
        </authorList>
    </citation>
    <scope>NUCLEOTIDE SEQUENCE</scope>
</reference>
<protein>
    <submittedName>
        <fullName evidence="1">Uncharacterized protein</fullName>
    </submittedName>
</protein>